<evidence type="ECO:0000313" key="3">
    <source>
        <dbReference type="Proteomes" id="UP000006578"/>
    </source>
</evidence>
<dbReference type="HOGENOM" id="CLU_106738_8_2_5"/>
<sequence>MPDLASDRDAIRDLLARYTYHGDRGRIDDLAACFAPDGVLEYPGAAPCGPAAIKASLSSGTRDRRLTFIRHHITNPLIIVDGDVATARSYFCVHSNFGPDHSGTYDDRIVRTAEGWRFARRRVRIDWQTKASLFRPMVTRPNNLTP</sequence>
<reference evidence="2 3" key="1">
    <citation type="journal article" date="2009" name="Proc. Natl. Acad. Sci. U.S.A.">
        <title>The genomic basis of trophic strategy in marine bacteria.</title>
        <authorList>
            <person name="Lauro F.M."/>
            <person name="McDougald D."/>
            <person name="Thomas T."/>
            <person name="Williams T.J."/>
            <person name="Egan S."/>
            <person name="Rice S."/>
            <person name="DeMaere M.Z."/>
            <person name="Ting L."/>
            <person name="Ertan H."/>
            <person name="Johnson J."/>
            <person name="Ferriera S."/>
            <person name="Lapidus A."/>
            <person name="Anderson I."/>
            <person name="Kyrpides N."/>
            <person name="Munk A.C."/>
            <person name="Detter C."/>
            <person name="Han C.S."/>
            <person name="Brown M.V."/>
            <person name="Robb F.T."/>
            <person name="Kjelleberg S."/>
            <person name="Cavicchioli R."/>
        </authorList>
    </citation>
    <scope>NUCLEOTIDE SEQUENCE [LARGE SCALE GENOMIC DNA]</scope>
    <source>
        <strain evidence="3">DSM 13593 / LMG 18877 / RB2256</strain>
    </source>
</reference>
<dbReference type="EMBL" id="CP000356">
    <property type="protein sequence ID" value="ABF52581.1"/>
    <property type="molecule type" value="Genomic_DNA"/>
</dbReference>
<dbReference type="Gene3D" id="3.10.450.50">
    <property type="match status" value="1"/>
</dbReference>
<evidence type="ECO:0000313" key="2">
    <source>
        <dbReference type="EMBL" id="ABF52581.1"/>
    </source>
</evidence>
<dbReference type="eggNOG" id="COG3631">
    <property type="taxonomic scope" value="Bacteria"/>
</dbReference>
<dbReference type="STRING" id="317655.Sala_0863"/>
<dbReference type="InterPro" id="IPR032710">
    <property type="entry name" value="NTF2-like_dom_sf"/>
</dbReference>
<keyword evidence="3" id="KW-1185">Reference proteome</keyword>
<name>Q1GUU1_SPHAL</name>
<accession>Q1GUU1</accession>
<protein>
    <recommendedName>
        <fullName evidence="1">SnoaL-like domain-containing protein</fullName>
    </recommendedName>
</protein>
<gene>
    <name evidence="2" type="ordered locus">Sala_0863</name>
</gene>
<dbReference type="InterPro" id="IPR037401">
    <property type="entry name" value="SnoaL-like"/>
</dbReference>
<dbReference type="SUPFAM" id="SSF54427">
    <property type="entry name" value="NTF2-like"/>
    <property type="match status" value="1"/>
</dbReference>
<dbReference type="AlphaFoldDB" id="Q1GUU1"/>
<dbReference type="KEGG" id="sal:Sala_0863"/>
<proteinExistence type="predicted"/>
<evidence type="ECO:0000259" key="1">
    <source>
        <dbReference type="Pfam" id="PF13577"/>
    </source>
</evidence>
<dbReference type="RefSeq" id="WP_011541169.1">
    <property type="nucleotide sequence ID" value="NC_008048.1"/>
</dbReference>
<dbReference type="OrthoDB" id="2860904at2"/>
<organism evidence="2 3">
    <name type="scientific">Sphingopyxis alaskensis (strain DSM 13593 / LMG 18877 / RB2256)</name>
    <name type="common">Sphingomonas alaskensis</name>
    <dbReference type="NCBI Taxonomy" id="317655"/>
    <lineage>
        <taxon>Bacteria</taxon>
        <taxon>Pseudomonadati</taxon>
        <taxon>Pseudomonadota</taxon>
        <taxon>Alphaproteobacteria</taxon>
        <taxon>Sphingomonadales</taxon>
        <taxon>Sphingomonadaceae</taxon>
        <taxon>Sphingopyxis</taxon>
    </lineage>
</organism>
<feature type="domain" description="SnoaL-like" evidence="1">
    <location>
        <begin position="5"/>
        <end position="122"/>
    </location>
</feature>
<dbReference type="Pfam" id="PF13577">
    <property type="entry name" value="SnoaL_4"/>
    <property type="match status" value="1"/>
</dbReference>
<dbReference type="Proteomes" id="UP000006578">
    <property type="component" value="Chromosome"/>
</dbReference>